<protein>
    <submittedName>
        <fullName evidence="1">ATP-binding protein</fullName>
    </submittedName>
</protein>
<proteinExistence type="predicted"/>
<keyword evidence="2" id="KW-1185">Reference proteome</keyword>
<gene>
    <name evidence="1" type="ORF">OED52_20215</name>
</gene>
<reference evidence="1" key="1">
    <citation type="submission" date="2022-10" db="EMBL/GenBank/DDBJ databases">
        <title>Rhodococcus ferula Z13 complete genome.</title>
        <authorList>
            <person name="Long X."/>
            <person name="Zang M."/>
        </authorList>
    </citation>
    <scope>NUCLEOTIDE SEQUENCE</scope>
    <source>
        <strain evidence="1">Z13</strain>
    </source>
</reference>
<dbReference type="EMBL" id="CP107551">
    <property type="protein sequence ID" value="UYP18923.1"/>
    <property type="molecule type" value="Genomic_DNA"/>
</dbReference>
<evidence type="ECO:0000313" key="2">
    <source>
        <dbReference type="Proteomes" id="UP001156484"/>
    </source>
</evidence>
<name>A0ACD4DFV5_9NOCA</name>
<sequence>MTVVVAVPIVAATLFGSLRVHSLFDESRTYSRAAESASILPALATYGTGVTGAAAATILSLPVDNGAQAAAEAEVQLTAFLDTKDLDGQTTVLVERVLAEGRSLLDSARSGTLAPLVASERAEAFVTRVQTVFRSLVDDTGAPAVRTSGATLSDMWGTQWSLLDQVVAYPSLRDGTEGALLMWSNALGTEAAKLSVLREEISSDPGADDALVDTLSAELDNRRAVTADLDSAAGDVNALRTSIFTSLMAYQSGVADSATRIVAVLDDLAGEARTEAVKNAIGVACVLALALTLAVLIAASLVRPLRRLRNDTLDAAEVVLPQALAAIKDGAEIESVSLPPVRVRTREEIGEVARAIDSMNEGALRLAGEQAQLRRQVNEMLETLARRNKTLVEQQLALIDSLEHEERDPARLQSLFALDHLAARMRRTGDSLLVLAGTRPRLGRIPDAPLVDVLRAAVSQVENYQRVQIGPAPDGSLAGHAVTDVVHLVAELLDNSLRASPPESPVAFVFSRAIDGGLLLEIVDRGIGIPPEELAQINKRLASGDANTSDATRRMGLFVVGRLAERHGITVRLRPTSDATTDPGITTSVYLPTTLLRGTDDHDDPYRTERPRRLPGEYSGPKRPGPRSLVPAVSPKPRAGLPS</sequence>
<keyword evidence="1" id="KW-0067">ATP-binding</keyword>
<evidence type="ECO:0000313" key="1">
    <source>
        <dbReference type="EMBL" id="UYP18923.1"/>
    </source>
</evidence>
<dbReference type="Proteomes" id="UP001156484">
    <property type="component" value="Chromosome"/>
</dbReference>
<accession>A0ACD4DFV5</accession>
<organism evidence="1 2">
    <name type="scientific">Rhodococcus sacchari</name>
    <dbReference type="NCBI Taxonomy" id="2962047"/>
    <lineage>
        <taxon>Bacteria</taxon>
        <taxon>Bacillati</taxon>
        <taxon>Actinomycetota</taxon>
        <taxon>Actinomycetes</taxon>
        <taxon>Mycobacteriales</taxon>
        <taxon>Nocardiaceae</taxon>
        <taxon>Rhodococcus</taxon>
    </lineage>
</organism>
<keyword evidence="1" id="KW-0547">Nucleotide-binding</keyword>